<comment type="caution">
    <text evidence="5">The sequence shown here is derived from an EMBL/GenBank/DDBJ whole genome shotgun (WGS) entry which is preliminary data.</text>
</comment>
<dbReference type="Proteomes" id="UP000805614">
    <property type="component" value="Unassembled WGS sequence"/>
</dbReference>
<keyword evidence="2" id="KW-0804">Transcription</keyword>
<keyword evidence="6" id="KW-1185">Reference proteome</keyword>
<feature type="domain" description="Putative zinc-finger" evidence="4">
    <location>
        <begin position="10"/>
        <end position="36"/>
    </location>
</feature>
<evidence type="ECO:0000313" key="6">
    <source>
        <dbReference type="Proteomes" id="UP000805614"/>
    </source>
</evidence>
<name>A0ABR7LW92_9ACTN</name>
<keyword evidence="3" id="KW-0812">Transmembrane</keyword>
<organism evidence="5 6">
    <name type="scientific">Actinomadura alba</name>
    <dbReference type="NCBI Taxonomy" id="406431"/>
    <lineage>
        <taxon>Bacteria</taxon>
        <taxon>Bacillati</taxon>
        <taxon>Actinomycetota</taxon>
        <taxon>Actinomycetes</taxon>
        <taxon>Streptosporangiales</taxon>
        <taxon>Thermomonosporaceae</taxon>
        <taxon>Actinomadura</taxon>
    </lineage>
</organism>
<keyword evidence="3" id="KW-0472">Membrane</keyword>
<dbReference type="EMBL" id="JABVEC010000024">
    <property type="protein sequence ID" value="MBC6469117.1"/>
    <property type="molecule type" value="Genomic_DNA"/>
</dbReference>
<feature type="transmembrane region" description="Helical" evidence="3">
    <location>
        <begin position="86"/>
        <end position="108"/>
    </location>
</feature>
<dbReference type="InterPro" id="IPR027383">
    <property type="entry name" value="Znf_put"/>
</dbReference>
<proteinExistence type="predicted"/>
<sequence>MSDGIRHTDVGAYALGVLDDTERELFELHLIGCDACTAEFADLSGMRRLFSGVAPAEVGRDAHPLELFDLLSRRATTARRRRRGTAVLSAAAGIALLAGGVAAGAAIAGQDGSGQRPAHDHGALAQDLLGTGDRRSATDPTTRVVGTVAMEAKGWGTQVALGLSRVRGPLVCRLVAVTRSGGRHVVTEWAVPKAGYGFPGSPGDLAVHGGTASGPSDIMRFEVQAEDGRTLLTIPV</sequence>
<dbReference type="Gene3D" id="1.10.10.1320">
    <property type="entry name" value="Anti-sigma factor, zinc-finger domain"/>
    <property type="match status" value="1"/>
</dbReference>
<keyword evidence="3" id="KW-1133">Transmembrane helix</keyword>
<gene>
    <name evidence="5" type="ORF">HKK74_27010</name>
</gene>
<evidence type="ECO:0000313" key="5">
    <source>
        <dbReference type="EMBL" id="MBC6469117.1"/>
    </source>
</evidence>
<protein>
    <submittedName>
        <fullName evidence="5">Zf-HC2 domain-containing protein</fullName>
    </submittedName>
</protein>
<dbReference type="InterPro" id="IPR041916">
    <property type="entry name" value="Anti_sigma_zinc_sf"/>
</dbReference>
<accession>A0ABR7LW92</accession>
<evidence type="ECO:0000256" key="2">
    <source>
        <dbReference type="ARBA" id="ARBA00023163"/>
    </source>
</evidence>
<evidence type="ECO:0000259" key="4">
    <source>
        <dbReference type="Pfam" id="PF13490"/>
    </source>
</evidence>
<evidence type="ECO:0000256" key="1">
    <source>
        <dbReference type="ARBA" id="ARBA00023015"/>
    </source>
</evidence>
<reference evidence="5 6" key="1">
    <citation type="submission" date="2020-06" db="EMBL/GenBank/DDBJ databases">
        <title>Actinomadura xiongansis sp. nov., isolated from soil of Baiyangdian.</title>
        <authorList>
            <person name="Zhang X."/>
        </authorList>
    </citation>
    <scope>NUCLEOTIDE SEQUENCE [LARGE SCALE GENOMIC DNA]</scope>
    <source>
        <strain evidence="5 6">HBUM206468</strain>
    </source>
</reference>
<evidence type="ECO:0000256" key="3">
    <source>
        <dbReference type="SAM" id="Phobius"/>
    </source>
</evidence>
<dbReference type="Pfam" id="PF13490">
    <property type="entry name" value="zf-HC2"/>
    <property type="match status" value="1"/>
</dbReference>
<dbReference type="RefSeq" id="WP_187246170.1">
    <property type="nucleotide sequence ID" value="NZ_BAAAOK010000015.1"/>
</dbReference>
<keyword evidence="1" id="KW-0805">Transcription regulation</keyword>